<feature type="domain" description="AP2/ERF" evidence="8">
    <location>
        <begin position="113"/>
        <end position="170"/>
    </location>
</feature>
<proteinExistence type="evidence at transcript level"/>
<dbReference type="SMART" id="SM00380">
    <property type="entry name" value="AP2"/>
    <property type="match status" value="1"/>
</dbReference>
<dbReference type="EMBL" id="JF815559">
    <property type="protein sequence ID" value="AFG26329.1"/>
    <property type="molecule type" value="mRNA"/>
</dbReference>
<evidence type="ECO:0000256" key="2">
    <source>
        <dbReference type="ARBA" id="ARBA00023015"/>
    </source>
</evidence>
<dbReference type="FunFam" id="3.30.730.10:FF:000001">
    <property type="entry name" value="Ethylene-responsive transcription factor 2"/>
    <property type="match status" value="1"/>
</dbReference>
<reference evidence="9" key="1">
    <citation type="submission" date="2011-04" db="EMBL/GenBank/DDBJ databases">
        <title>Isolation and expression analysis of loquat ethylene response factor in fruit ripening and in response to different stresses.</title>
        <authorList>
            <person name="Wang P."/>
            <person name="Jiang T."/>
            <person name="Yin X."/>
            <person name="Zhang B."/>
            <person name="Chen K."/>
        </authorList>
    </citation>
    <scope>NUCLEOTIDE SEQUENCE</scope>
</reference>
<dbReference type="GO" id="GO:0005634">
    <property type="term" value="C:nucleus"/>
    <property type="evidence" value="ECO:0007669"/>
    <property type="project" value="UniProtKB-SubCell"/>
</dbReference>
<evidence type="ECO:0000256" key="1">
    <source>
        <dbReference type="ARBA" id="ARBA00004123"/>
    </source>
</evidence>
<keyword evidence="5" id="KW-0539">Nucleus</keyword>
<name>I1TML3_9ROSA</name>
<evidence type="ECO:0000256" key="6">
    <source>
        <dbReference type="ARBA" id="ARBA00024343"/>
    </source>
</evidence>
<comment type="similarity">
    <text evidence="6">Belongs to the AP2/ERF transcription factor family. ERF subfamily.</text>
</comment>
<feature type="region of interest" description="Disordered" evidence="7">
    <location>
        <begin position="300"/>
        <end position="326"/>
    </location>
</feature>
<dbReference type="AlphaFoldDB" id="I1TML3"/>
<evidence type="ECO:0000256" key="7">
    <source>
        <dbReference type="SAM" id="MobiDB-lite"/>
    </source>
</evidence>
<gene>
    <name evidence="9" type="primary">ERF4</name>
</gene>
<dbReference type="PROSITE" id="PS51032">
    <property type="entry name" value="AP2_ERF"/>
    <property type="match status" value="1"/>
</dbReference>
<dbReference type="InterPro" id="IPR036955">
    <property type="entry name" value="AP2/ERF_dom_sf"/>
</dbReference>
<dbReference type="GO" id="GO:0003700">
    <property type="term" value="F:DNA-binding transcription factor activity"/>
    <property type="evidence" value="ECO:0007669"/>
    <property type="project" value="InterPro"/>
</dbReference>
<comment type="subcellular location">
    <subcellularLocation>
        <location evidence="1">Nucleus</location>
    </subcellularLocation>
</comment>
<dbReference type="PRINTS" id="PR00367">
    <property type="entry name" value="ETHRSPELEMNT"/>
</dbReference>
<sequence length="385" mass="42684">MCGGAIISDFIAPVRSRRLTADYLWPDLKKPSSGKRLSKPLRSEIVDLDDDFEADFQEFKDESDVDEDDEMVDSKPSAFSAGKPSSARGSTAVKSVEFNGQAEKSAKRKRKNQYRGIRQRPWGKWAAEIRDPRKGVRVWLGTFNTAEEAARAYDAEARRIRGKKAKVNFPEETPRASAKRSIKENPQKLIAKTNLNGTQSNLNQNFNFVNDSSEDYYSALGFLDEKPTVNNFGYISTFPANEDVAPKSSVPSDTPFHFGSDKGSNFFDCSDFGWGEQGSNTPEISSVLSSVMEESDNSLFLEDSNPTKKMKPNSQDLVPPEDNSGKTLSDELSAFEMKYFQTPYLDGSWDALVDAFLNGDATQDGGNPVDLWSFDDLPAIVGGAF</sequence>
<keyword evidence="3" id="KW-0238">DNA-binding</keyword>
<evidence type="ECO:0000313" key="9">
    <source>
        <dbReference type="EMBL" id="AFG26329.1"/>
    </source>
</evidence>
<dbReference type="InterPro" id="IPR016177">
    <property type="entry name" value="DNA-bd_dom_sf"/>
</dbReference>
<dbReference type="Pfam" id="PF00847">
    <property type="entry name" value="AP2"/>
    <property type="match status" value="1"/>
</dbReference>
<feature type="region of interest" description="Disordered" evidence="7">
    <location>
        <begin position="59"/>
        <end position="117"/>
    </location>
</feature>
<evidence type="ECO:0000259" key="8">
    <source>
        <dbReference type="PROSITE" id="PS51032"/>
    </source>
</evidence>
<keyword evidence="4" id="KW-0804">Transcription</keyword>
<accession>I1TML3</accession>
<dbReference type="GO" id="GO:0003677">
    <property type="term" value="F:DNA binding"/>
    <property type="evidence" value="ECO:0007669"/>
    <property type="project" value="UniProtKB-KW"/>
</dbReference>
<protein>
    <submittedName>
        <fullName evidence="9">Ethylene response factor ERF4</fullName>
    </submittedName>
</protein>
<dbReference type="SUPFAM" id="SSF54171">
    <property type="entry name" value="DNA-binding domain"/>
    <property type="match status" value="1"/>
</dbReference>
<dbReference type="GO" id="GO:0009873">
    <property type="term" value="P:ethylene-activated signaling pathway"/>
    <property type="evidence" value="ECO:0007669"/>
    <property type="project" value="InterPro"/>
</dbReference>
<dbReference type="CDD" id="cd00018">
    <property type="entry name" value="AP2"/>
    <property type="match status" value="1"/>
</dbReference>
<evidence type="ECO:0000256" key="4">
    <source>
        <dbReference type="ARBA" id="ARBA00023163"/>
    </source>
</evidence>
<dbReference type="InterPro" id="IPR001471">
    <property type="entry name" value="AP2/ERF_dom"/>
</dbReference>
<keyword evidence="2" id="KW-0805">Transcription regulation</keyword>
<evidence type="ECO:0000256" key="5">
    <source>
        <dbReference type="ARBA" id="ARBA00023242"/>
    </source>
</evidence>
<dbReference type="Gene3D" id="3.30.730.10">
    <property type="entry name" value="AP2/ERF domain"/>
    <property type="match status" value="1"/>
</dbReference>
<dbReference type="PANTHER" id="PTHR31190:SF480">
    <property type="entry name" value="ETHYLENE-RESPONSIVE TRANSCRIPTION FACTOR RAP2-12"/>
    <property type="match status" value="1"/>
</dbReference>
<organism evidence="9">
    <name type="scientific">Eriobotrya japonica</name>
    <dbReference type="NCBI Taxonomy" id="32224"/>
    <lineage>
        <taxon>Eukaryota</taxon>
        <taxon>Viridiplantae</taxon>
        <taxon>Streptophyta</taxon>
        <taxon>Embryophyta</taxon>
        <taxon>Tracheophyta</taxon>
        <taxon>Spermatophyta</taxon>
        <taxon>Magnoliopsida</taxon>
        <taxon>eudicotyledons</taxon>
        <taxon>Gunneridae</taxon>
        <taxon>Pentapetalae</taxon>
        <taxon>rosids</taxon>
        <taxon>fabids</taxon>
        <taxon>Rosales</taxon>
        <taxon>Rosaceae</taxon>
        <taxon>Amygdaloideae</taxon>
        <taxon>Maleae</taxon>
        <taxon>Eriobotrya</taxon>
    </lineage>
</organism>
<dbReference type="InterPro" id="IPR044808">
    <property type="entry name" value="ERF_plant"/>
</dbReference>
<dbReference type="PANTHER" id="PTHR31190">
    <property type="entry name" value="DNA-BINDING DOMAIN"/>
    <property type="match status" value="1"/>
</dbReference>
<evidence type="ECO:0000256" key="3">
    <source>
        <dbReference type="ARBA" id="ARBA00023125"/>
    </source>
</evidence>